<dbReference type="PANTHER" id="PTHR12800">
    <property type="entry name" value="CDC37-RELATED"/>
    <property type="match status" value="1"/>
</dbReference>
<evidence type="ECO:0000256" key="3">
    <source>
        <dbReference type="ARBA" id="ARBA00020496"/>
    </source>
</evidence>
<dbReference type="Pfam" id="PF08565">
    <property type="entry name" value="CDC37_M"/>
    <property type="match status" value="1"/>
</dbReference>
<feature type="coiled-coil region" evidence="7">
    <location>
        <begin position="40"/>
        <end position="74"/>
    </location>
</feature>
<comment type="similarity">
    <text evidence="2">Belongs to the CDC37 family.</text>
</comment>
<dbReference type="SMART" id="SM01069">
    <property type="entry name" value="CDC37_C"/>
    <property type="match status" value="1"/>
</dbReference>
<dbReference type="Gene3D" id="1.20.58.610">
    <property type="entry name" value="Cdc37, Hsp90 binding domain"/>
    <property type="match status" value="1"/>
</dbReference>
<dbReference type="SMART" id="SM01070">
    <property type="entry name" value="CDC37_M"/>
    <property type="match status" value="1"/>
</dbReference>
<protein>
    <recommendedName>
        <fullName evidence="3">Hsp90 co-chaperone Cdc37</fullName>
    </recommendedName>
    <alternativeName>
        <fullName evidence="6">Hsp90 chaperone protein kinase-targeting subunit</fullName>
    </alternativeName>
</protein>
<dbReference type="GO" id="GO:0005737">
    <property type="term" value="C:cytoplasm"/>
    <property type="evidence" value="ECO:0007669"/>
    <property type="project" value="UniProtKB-SubCell"/>
</dbReference>
<dbReference type="Pfam" id="PF08564">
    <property type="entry name" value="CDC37_C"/>
    <property type="match status" value="1"/>
</dbReference>
<dbReference type="SUPFAM" id="SSF101391">
    <property type="entry name" value="Hsp90 co-chaperone CDC37"/>
    <property type="match status" value="1"/>
</dbReference>
<dbReference type="Gene3D" id="6.10.140.250">
    <property type="match status" value="1"/>
</dbReference>
<organism evidence="12 13">
    <name type="scientific">Tropilaelaps mercedesae</name>
    <dbReference type="NCBI Taxonomy" id="418985"/>
    <lineage>
        <taxon>Eukaryota</taxon>
        <taxon>Metazoa</taxon>
        <taxon>Ecdysozoa</taxon>
        <taxon>Arthropoda</taxon>
        <taxon>Chelicerata</taxon>
        <taxon>Arachnida</taxon>
        <taxon>Acari</taxon>
        <taxon>Parasitiformes</taxon>
        <taxon>Mesostigmata</taxon>
        <taxon>Gamasina</taxon>
        <taxon>Dermanyssoidea</taxon>
        <taxon>Laelapidae</taxon>
        <taxon>Tropilaelaps</taxon>
    </lineage>
</organism>
<feature type="domain" description="Cdc37 C-terminal" evidence="9">
    <location>
        <begin position="284"/>
        <end position="328"/>
    </location>
</feature>
<comment type="caution">
    <text evidence="12">The sequence shown here is derived from an EMBL/GenBank/DDBJ whole genome shotgun (WGS) entry which is preliminary data.</text>
</comment>
<feature type="region of interest" description="Disordered" evidence="8">
    <location>
        <begin position="120"/>
        <end position="143"/>
    </location>
</feature>
<accession>A0A1V9XXC0</accession>
<dbReference type="InterPro" id="IPR013873">
    <property type="entry name" value="Cdc37_C"/>
</dbReference>
<dbReference type="EMBL" id="MNPL01002733">
    <property type="protein sequence ID" value="OQR78018.1"/>
    <property type="molecule type" value="Genomic_DNA"/>
</dbReference>
<evidence type="ECO:0000313" key="12">
    <source>
        <dbReference type="EMBL" id="OQR78018.1"/>
    </source>
</evidence>
<keyword evidence="7" id="KW-0175">Coiled coil</keyword>
<dbReference type="InterPro" id="IPR004918">
    <property type="entry name" value="Cdc37"/>
</dbReference>
<comment type="subcellular location">
    <subcellularLocation>
        <location evidence="1">Cytoplasm</location>
    </subcellularLocation>
</comment>
<evidence type="ECO:0000259" key="9">
    <source>
        <dbReference type="SMART" id="SM01069"/>
    </source>
</evidence>
<evidence type="ECO:0000256" key="4">
    <source>
        <dbReference type="ARBA" id="ARBA00022490"/>
    </source>
</evidence>
<dbReference type="GO" id="GO:0051082">
    <property type="term" value="F:unfolded protein binding"/>
    <property type="evidence" value="ECO:0007669"/>
    <property type="project" value="TreeGrafter"/>
</dbReference>
<dbReference type="GO" id="GO:0019901">
    <property type="term" value="F:protein kinase binding"/>
    <property type="evidence" value="ECO:0007669"/>
    <property type="project" value="InterPro"/>
</dbReference>
<gene>
    <name evidence="12" type="ORF">BIW11_06686</name>
</gene>
<evidence type="ECO:0000313" key="13">
    <source>
        <dbReference type="Proteomes" id="UP000192247"/>
    </source>
</evidence>
<proteinExistence type="inferred from homology"/>
<dbReference type="GO" id="GO:0031072">
    <property type="term" value="F:heat shock protein binding"/>
    <property type="evidence" value="ECO:0007669"/>
    <property type="project" value="TreeGrafter"/>
</dbReference>
<feature type="domain" description="Cdc37 N-terminal" evidence="11">
    <location>
        <begin position="1"/>
        <end position="122"/>
    </location>
</feature>
<keyword evidence="5" id="KW-0143">Chaperone</keyword>
<dbReference type="Pfam" id="PF03234">
    <property type="entry name" value="CDC37_N"/>
    <property type="match status" value="1"/>
</dbReference>
<evidence type="ECO:0000256" key="7">
    <source>
        <dbReference type="SAM" id="Coils"/>
    </source>
</evidence>
<evidence type="ECO:0000259" key="11">
    <source>
        <dbReference type="SMART" id="SM01071"/>
    </source>
</evidence>
<dbReference type="InterPro" id="IPR038189">
    <property type="entry name" value="Cdc37_Hsp90-bd_sf"/>
</dbReference>
<evidence type="ECO:0000256" key="6">
    <source>
        <dbReference type="ARBA" id="ARBA00031396"/>
    </source>
</evidence>
<dbReference type="InterPro" id="IPR013874">
    <property type="entry name" value="Cdc37_Hsp90-bd"/>
</dbReference>
<dbReference type="PANTHER" id="PTHR12800:SF4">
    <property type="entry name" value="HSP90 CO-CHAPERONE CDC37"/>
    <property type="match status" value="1"/>
</dbReference>
<dbReference type="GO" id="GO:0050821">
    <property type="term" value="P:protein stabilization"/>
    <property type="evidence" value="ECO:0007669"/>
    <property type="project" value="TreeGrafter"/>
</dbReference>
<sequence>MVDYSKWKKIEVSDDEDETHPNIDTPSLFKWRHEARVEREADFKKRRQDCMERLKRAEKELSEAKKACKGLTGKDLDVAKKSMLKVDKKYKQCLEDKAKLDKEERLQPLNVDSLSKDGFQRTYLNKPKPKDNSMDNLPEEEKERLQREFINKHEKEIKQFGMLSKFDDSRRFLQEKPHLVCEWTNNYLIIWCLNLEMESKSELSQHIAHQSTCLNYILELGKQLEVDPRNCVSSFFNRIQNADKVYKDMFEGELKALNERIKKRVQEKLEIAMREAEEEEREKRMGPGGLDPAEVYQTLPEDMQKCFDTCDLDMLKEVVSNMDTAEAK</sequence>
<dbReference type="GO" id="GO:0051087">
    <property type="term" value="F:protein-folding chaperone binding"/>
    <property type="evidence" value="ECO:0007669"/>
    <property type="project" value="TreeGrafter"/>
</dbReference>
<dbReference type="AlphaFoldDB" id="A0A1V9XXC0"/>
<evidence type="ECO:0000256" key="1">
    <source>
        <dbReference type="ARBA" id="ARBA00004496"/>
    </source>
</evidence>
<dbReference type="FunCoup" id="A0A1V9XXC0">
    <property type="interactions" value="1712"/>
</dbReference>
<name>A0A1V9XXC0_9ACAR</name>
<feature type="domain" description="Cdc37 Hsp90 binding" evidence="10">
    <location>
        <begin position="125"/>
        <end position="280"/>
    </location>
</feature>
<evidence type="ECO:0000256" key="2">
    <source>
        <dbReference type="ARBA" id="ARBA00006222"/>
    </source>
</evidence>
<dbReference type="InterPro" id="IPR013855">
    <property type="entry name" value="Cdc37_N_dom"/>
</dbReference>
<evidence type="ECO:0000256" key="8">
    <source>
        <dbReference type="SAM" id="MobiDB-lite"/>
    </source>
</evidence>
<reference evidence="12 13" key="1">
    <citation type="journal article" date="2017" name="Gigascience">
        <title>Draft genome of the honey bee ectoparasitic mite, Tropilaelaps mercedesae, is shaped by the parasitic life history.</title>
        <authorList>
            <person name="Dong X."/>
            <person name="Armstrong S.D."/>
            <person name="Xia D."/>
            <person name="Makepeace B.L."/>
            <person name="Darby A.C."/>
            <person name="Kadowaki T."/>
        </authorList>
    </citation>
    <scope>NUCLEOTIDE SEQUENCE [LARGE SCALE GENOMIC DNA]</scope>
    <source>
        <strain evidence="12">Wuxi-XJTLU</strain>
    </source>
</reference>
<dbReference type="FunFam" id="1.20.58.610:FF:000001">
    <property type="entry name" value="Hsp90 co-chaperone Cdc37-like 1"/>
    <property type="match status" value="1"/>
</dbReference>
<evidence type="ECO:0000256" key="5">
    <source>
        <dbReference type="ARBA" id="ARBA00023186"/>
    </source>
</evidence>
<dbReference type="OrthoDB" id="440202at2759"/>
<keyword evidence="13" id="KW-1185">Reference proteome</keyword>
<dbReference type="STRING" id="418985.A0A1V9XXC0"/>
<feature type="coiled-coil region" evidence="7">
    <location>
        <begin position="247"/>
        <end position="282"/>
    </location>
</feature>
<dbReference type="Proteomes" id="UP000192247">
    <property type="component" value="Unassembled WGS sequence"/>
</dbReference>
<feature type="compositionally biased region" description="Basic and acidic residues" evidence="8">
    <location>
        <begin position="128"/>
        <end position="143"/>
    </location>
</feature>
<dbReference type="GO" id="GO:0006457">
    <property type="term" value="P:protein folding"/>
    <property type="evidence" value="ECO:0007669"/>
    <property type="project" value="TreeGrafter"/>
</dbReference>
<dbReference type="InParanoid" id="A0A1V9XXC0"/>
<keyword evidence="4" id="KW-0963">Cytoplasm</keyword>
<dbReference type="SMART" id="SM01071">
    <property type="entry name" value="CDC37_N"/>
    <property type="match status" value="1"/>
</dbReference>
<evidence type="ECO:0000259" key="10">
    <source>
        <dbReference type="SMART" id="SM01070"/>
    </source>
</evidence>